<keyword evidence="2" id="KW-1133">Transmembrane helix</keyword>
<comment type="caution">
    <text evidence="3">The sequence shown here is derived from an EMBL/GenBank/DDBJ whole genome shotgun (WGS) entry which is preliminary data.</text>
</comment>
<evidence type="ECO:0000313" key="4">
    <source>
        <dbReference type="Proteomes" id="UP000693970"/>
    </source>
</evidence>
<sequence>MEEQDTVKEYCPFPRRRAAIAAVAFTALFLVTTIVVVAVSLRPKKSSPEDPTSSIVAPSNDTGGVSNHTWSNITDAPAPTSRASASDDETDDPEDDVTMNPSNVTILTYYYPWYVGDDWSRHGYVGTPLLGLYDTSDPSVAEQHIEWAAPATDVMVISWWGEDGITSDHFKNGFLQASNLHETKFCLLYESIGRLRDENETEIHFEREDVVDQLIEDFLVLKDLYFGHEQYYKLDDGRPVVVMYVTRIFRNFEKQHLIDLQEAIGMDLFIIGDETFFWEFVDPFTARNGVDSQGQSIFDSYTAYNMFVDELVKPGESAKDYMMREALPVYQRWADDTLFYPHVLTSYHDFRGHEPLGGGKEGFLEQLKTFACLPKPETANGLPNMLFVTSFNEFWEGTTIEPTEEYGSLYLDALVEFKQNHIVCTKA</sequence>
<dbReference type="GO" id="GO:0016787">
    <property type="term" value="F:hydrolase activity"/>
    <property type="evidence" value="ECO:0007669"/>
    <property type="project" value="UniProtKB-KW"/>
</dbReference>
<keyword evidence="3" id="KW-0378">Hydrolase</keyword>
<feature type="transmembrane region" description="Helical" evidence="2">
    <location>
        <begin position="18"/>
        <end position="41"/>
    </location>
</feature>
<accession>A0A9K3LI95</accession>
<keyword evidence="2" id="KW-0812">Transmembrane</keyword>
<organism evidence="3 4">
    <name type="scientific">Nitzschia inconspicua</name>
    <dbReference type="NCBI Taxonomy" id="303405"/>
    <lineage>
        <taxon>Eukaryota</taxon>
        <taxon>Sar</taxon>
        <taxon>Stramenopiles</taxon>
        <taxon>Ochrophyta</taxon>
        <taxon>Bacillariophyta</taxon>
        <taxon>Bacillariophyceae</taxon>
        <taxon>Bacillariophycidae</taxon>
        <taxon>Bacillariales</taxon>
        <taxon>Bacillariaceae</taxon>
        <taxon>Nitzschia</taxon>
    </lineage>
</organism>
<dbReference type="Proteomes" id="UP000693970">
    <property type="component" value="Unassembled WGS sequence"/>
</dbReference>
<keyword evidence="4" id="KW-1185">Reference proteome</keyword>
<evidence type="ECO:0000313" key="3">
    <source>
        <dbReference type="EMBL" id="KAG7362885.1"/>
    </source>
</evidence>
<dbReference type="EMBL" id="JAGRRH010000010">
    <property type="protein sequence ID" value="KAG7362885.1"/>
    <property type="molecule type" value="Genomic_DNA"/>
</dbReference>
<feature type="region of interest" description="Disordered" evidence="1">
    <location>
        <begin position="43"/>
        <end position="99"/>
    </location>
</feature>
<gene>
    <name evidence="3" type="ORF">IV203_026245</name>
</gene>
<feature type="compositionally biased region" description="Polar residues" evidence="1">
    <location>
        <begin position="49"/>
        <end position="74"/>
    </location>
</feature>
<protein>
    <submittedName>
        <fullName evidence="3">Glycosyl hydrolase family 99 protein</fullName>
    </submittedName>
</protein>
<keyword evidence="2" id="KW-0472">Membrane</keyword>
<dbReference type="OrthoDB" id="406152at2759"/>
<reference evidence="3" key="1">
    <citation type="journal article" date="2021" name="Sci. Rep.">
        <title>Diploid genomic architecture of Nitzschia inconspicua, an elite biomass production diatom.</title>
        <authorList>
            <person name="Oliver A."/>
            <person name="Podell S."/>
            <person name="Pinowska A."/>
            <person name="Traller J.C."/>
            <person name="Smith S.R."/>
            <person name="McClure R."/>
            <person name="Beliaev A."/>
            <person name="Bohutskyi P."/>
            <person name="Hill E.A."/>
            <person name="Rabines A."/>
            <person name="Zheng H."/>
            <person name="Allen L.Z."/>
            <person name="Kuo A."/>
            <person name="Grigoriev I.V."/>
            <person name="Allen A.E."/>
            <person name="Hazlebeck D."/>
            <person name="Allen E.E."/>
        </authorList>
    </citation>
    <scope>NUCLEOTIDE SEQUENCE</scope>
    <source>
        <strain evidence="3">Hildebrandi</strain>
    </source>
</reference>
<feature type="compositionally biased region" description="Acidic residues" evidence="1">
    <location>
        <begin position="86"/>
        <end position="97"/>
    </location>
</feature>
<dbReference type="AlphaFoldDB" id="A0A9K3LI95"/>
<proteinExistence type="predicted"/>
<name>A0A9K3LI95_9STRA</name>
<evidence type="ECO:0000256" key="2">
    <source>
        <dbReference type="SAM" id="Phobius"/>
    </source>
</evidence>
<reference evidence="3" key="2">
    <citation type="submission" date="2021-04" db="EMBL/GenBank/DDBJ databases">
        <authorList>
            <person name="Podell S."/>
        </authorList>
    </citation>
    <scope>NUCLEOTIDE SEQUENCE</scope>
    <source>
        <strain evidence="3">Hildebrandi</strain>
    </source>
</reference>
<evidence type="ECO:0000256" key="1">
    <source>
        <dbReference type="SAM" id="MobiDB-lite"/>
    </source>
</evidence>